<dbReference type="EMBL" id="UHIC01000001">
    <property type="protein sequence ID" value="SUO97280.1"/>
    <property type="molecule type" value="Genomic_DNA"/>
</dbReference>
<dbReference type="Proteomes" id="UP000254601">
    <property type="component" value="Unassembled WGS sequence"/>
</dbReference>
<reference evidence="7 8" key="1">
    <citation type="submission" date="2018-06" db="EMBL/GenBank/DDBJ databases">
        <authorList>
            <consortium name="Pathogen Informatics"/>
            <person name="Doyle S."/>
        </authorList>
    </citation>
    <scope>NUCLEOTIDE SEQUENCE [LARGE SCALE GENOMIC DNA]</scope>
    <source>
        <strain evidence="7 8">NCTC13337</strain>
    </source>
</reference>
<evidence type="ECO:0000313" key="7">
    <source>
        <dbReference type="EMBL" id="SUO97280.1"/>
    </source>
</evidence>
<feature type="transmembrane region" description="Helical" evidence="6">
    <location>
        <begin position="143"/>
        <end position="168"/>
    </location>
</feature>
<evidence type="ECO:0000256" key="6">
    <source>
        <dbReference type="SAM" id="Phobius"/>
    </source>
</evidence>
<keyword evidence="5 6" id="KW-0472">Membrane</keyword>
<keyword evidence="3 6" id="KW-0812">Transmembrane</keyword>
<feature type="transmembrane region" description="Helical" evidence="6">
    <location>
        <begin position="39"/>
        <end position="64"/>
    </location>
</feature>
<evidence type="ECO:0000256" key="5">
    <source>
        <dbReference type="ARBA" id="ARBA00023136"/>
    </source>
</evidence>
<evidence type="ECO:0000313" key="8">
    <source>
        <dbReference type="Proteomes" id="UP000254601"/>
    </source>
</evidence>
<evidence type="ECO:0000256" key="2">
    <source>
        <dbReference type="ARBA" id="ARBA00022475"/>
    </source>
</evidence>
<gene>
    <name evidence="7" type="primary">leuE</name>
    <name evidence="7" type="ORF">NCTC13337_02335</name>
</gene>
<sequence>MNTVLLTYLSTVFIFLIIPGPVNIMVINAAAQRGWRGTLVVIIATNTASLVLIATAAAIIGGIANISPKLFNLLTAIGGLYLIYYGISLLKTTQQAIYSTSLPNQSLNQMFLTAFGVGISNPKDIIFFMTFFPPFIEALSLSFLPAIIILTLLWCLLDYSILFIYGIGAAKLISGKYRILINRLCALIFVLLGIYAFLSNLSTFII</sequence>
<comment type="subcellular location">
    <subcellularLocation>
        <location evidence="1">Cell membrane</location>
        <topology evidence="1">Multi-pass membrane protein</topology>
    </subcellularLocation>
</comment>
<dbReference type="InterPro" id="IPR001123">
    <property type="entry name" value="LeuE-type"/>
</dbReference>
<dbReference type="PANTHER" id="PTHR30086">
    <property type="entry name" value="ARGININE EXPORTER PROTEIN ARGO"/>
    <property type="match status" value="1"/>
</dbReference>
<evidence type="ECO:0000256" key="4">
    <source>
        <dbReference type="ARBA" id="ARBA00022989"/>
    </source>
</evidence>
<evidence type="ECO:0000256" key="1">
    <source>
        <dbReference type="ARBA" id="ARBA00004651"/>
    </source>
</evidence>
<keyword evidence="8" id="KW-1185">Reference proteome</keyword>
<feature type="transmembrane region" description="Helical" evidence="6">
    <location>
        <begin position="111"/>
        <end position="131"/>
    </location>
</feature>
<evidence type="ECO:0000256" key="3">
    <source>
        <dbReference type="ARBA" id="ARBA00022692"/>
    </source>
</evidence>
<accession>A0A380MXG0</accession>
<dbReference type="PANTHER" id="PTHR30086:SF20">
    <property type="entry name" value="ARGININE EXPORTER PROTEIN ARGO-RELATED"/>
    <property type="match status" value="1"/>
</dbReference>
<proteinExistence type="predicted"/>
<name>A0A380MXG0_9GAMM</name>
<dbReference type="OrthoDB" id="9804822at2"/>
<feature type="transmembrane region" description="Helical" evidence="6">
    <location>
        <begin position="70"/>
        <end position="90"/>
    </location>
</feature>
<dbReference type="GO" id="GO:0015171">
    <property type="term" value="F:amino acid transmembrane transporter activity"/>
    <property type="evidence" value="ECO:0007669"/>
    <property type="project" value="TreeGrafter"/>
</dbReference>
<keyword evidence="2" id="KW-1003">Cell membrane</keyword>
<feature type="transmembrane region" description="Helical" evidence="6">
    <location>
        <begin position="6"/>
        <end position="27"/>
    </location>
</feature>
<protein>
    <submittedName>
        <fullName evidence="7">Leucine efflux protein</fullName>
    </submittedName>
</protein>
<dbReference type="AlphaFoldDB" id="A0A380MXG0"/>
<dbReference type="GO" id="GO:0005886">
    <property type="term" value="C:plasma membrane"/>
    <property type="evidence" value="ECO:0007669"/>
    <property type="project" value="UniProtKB-SubCell"/>
</dbReference>
<dbReference type="Pfam" id="PF01810">
    <property type="entry name" value="LysE"/>
    <property type="match status" value="1"/>
</dbReference>
<keyword evidence="4 6" id="KW-1133">Transmembrane helix</keyword>
<feature type="transmembrane region" description="Helical" evidence="6">
    <location>
        <begin position="180"/>
        <end position="198"/>
    </location>
</feature>
<organism evidence="7 8">
    <name type="scientific">Suttonella ornithocola</name>
    <dbReference type="NCBI Taxonomy" id="279832"/>
    <lineage>
        <taxon>Bacteria</taxon>
        <taxon>Pseudomonadati</taxon>
        <taxon>Pseudomonadota</taxon>
        <taxon>Gammaproteobacteria</taxon>
        <taxon>Cardiobacteriales</taxon>
        <taxon>Cardiobacteriaceae</taxon>
        <taxon>Suttonella</taxon>
    </lineage>
</organism>
<dbReference type="RefSeq" id="WP_072576295.1">
    <property type="nucleotide sequence ID" value="NZ_LWHB01000062.1"/>
</dbReference>